<keyword evidence="1" id="KW-0238">DNA-binding</keyword>
<comment type="caution">
    <text evidence="1">The sequence shown here is derived from an EMBL/GenBank/DDBJ whole genome shotgun (WGS) entry which is preliminary data.</text>
</comment>
<name>A0ABS7A1L3_9DEIN</name>
<proteinExistence type="predicted"/>
<reference evidence="1 2" key="1">
    <citation type="submission" date="2021-07" db="EMBL/GenBank/DDBJ databases">
        <title>Thermus aquaticus gen. n. and sp. n., a nonsporulating extreme thermophile.</title>
        <authorList>
            <person name="Hu C.-J."/>
            <person name="Li W.-J."/>
            <person name="Xian W.-D."/>
        </authorList>
    </citation>
    <scope>NUCLEOTIDE SEQUENCE [LARGE SCALE GENOMIC DNA]</scope>
    <source>
        <strain evidence="1 2">SYSU G05001</strain>
    </source>
</reference>
<evidence type="ECO:0000313" key="2">
    <source>
        <dbReference type="Proteomes" id="UP000724268"/>
    </source>
</evidence>
<evidence type="ECO:0000313" key="1">
    <source>
        <dbReference type="EMBL" id="MBW6396175.1"/>
    </source>
</evidence>
<dbReference type="GO" id="GO:0003677">
    <property type="term" value="F:DNA binding"/>
    <property type="evidence" value="ECO:0007669"/>
    <property type="project" value="UniProtKB-KW"/>
</dbReference>
<protein>
    <submittedName>
        <fullName evidence="1">AbrB/MazE/SpoVT family DNA-binding domain-containing protein</fullName>
    </submittedName>
</protein>
<dbReference type="RefSeq" id="WP_219760576.1">
    <property type="nucleotide sequence ID" value="NZ_JAHXRS010000037.1"/>
</dbReference>
<sequence length="61" mass="7008">MRKSLSLKLREILAVRLEEDRVVLEPVPVEVYTEERMGEFPEASPTTLEEISTFRKGCGLE</sequence>
<organism evidence="1 2">
    <name type="scientific">Thermus brevis</name>
    <dbReference type="NCBI Taxonomy" id="2862456"/>
    <lineage>
        <taxon>Bacteria</taxon>
        <taxon>Thermotogati</taxon>
        <taxon>Deinococcota</taxon>
        <taxon>Deinococci</taxon>
        <taxon>Thermales</taxon>
        <taxon>Thermaceae</taxon>
        <taxon>Thermus</taxon>
    </lineage>
</organism>
<gene>
    <name evidence="1" type="ORF">KZX47_13605</name>
</gene>
<dbReference type="EMBL" id="JAHXRS010000037">
    <property type="protein sequence ID" value="MBW6396175.1"/>
    <property type="molecule type" value="Genomic_DNA"/>
</dbReference>
<keyword evidence="2" id="KW-1185">Reference proteome</keyword>
<accession>A0ABS7A1L3</accession>
<dbReference type="Proteomes" id="UP000724268">
    <property type="component" value="Unassembled WGS sequence"/>
</dbReference>